<comment type="caution">
    <text evidence="1">The sequence shown here is derived from an EMBL/GenBank/DDBJ whole genome shotgun (WGS) entry which is preliminary data.</text>
</comment>
<reference evidence="1 2" key="1">
    <citation type="journal article" date="2024" name="G3 (Bethesda)">
        <title>Genome assembly of Hibiscus sabdariffa L. provides insights into metabolisms of medicinal natural products.</title>
        <authorList>
            <person name="Kim T."/>
        </authorList>
    </citation>
    <scope>NUCLEOTIDE SEQUENCE [LARGE SCALE GENOMIC DNA]</scope>
    <source>
        <strain evidence="1">TK-2024</strain>
        <tissue evidence="1">Old leaves</tissue>
    </source>
</reference>
<accession>A0ABR1ZLU0</accession>
<keyword evidence="2" id="KW-1185">Reference proteome</keyword>
<dbReference type="EMBL" id="JBBPBN010000901">
    <property type="protein sequence ID" value="KAK8481483.1"/>
    <property type="molecule type" value="Genomic_DNA"/>
</dbReference>
<evidence type="ECO:0000313" key="2">
    <source>
        <dbReference type="Proteomes" id="UP001396334"/>
    </source>
</evidence>
<sequence>MAKEAELQRSNAKFEALEREVADLMQELTRAQKSTEALEKAQRLIAKFERIIVELKVELDDKIEGLAASEEKFISFSL</sequence>
<protein>
    <submittedName>
        <fullName evidence="1">Uncharacterized protein</fullName>
    </submittedName>
</protein>
<dbReference type="Proteomes" id="UP001396334">
    <property type="component" value="Unassembled WGS sequence"/>
</dbReference>
<evidence type="ECO:0000313" key="1">
    <source>
        <dbReference type="EMBL" id="KAK8481483.1"/>
    </source>
</evidence>
<organism evidence="1 2">
    <name type="scientific">Hibiscus sabdariffa</name>
    <name type="common">roselle</name>
    <dbReference type="NCBI Taxonomy" id="183260"/>
    <lineage>
        <taxon>Eukaryota</taxon>
        <taxon>Viridiplantae</taxon>
        <taxon>Streptophyta</taxon>
        <taxon>Embryophyta</taxon>
        <taxon>Tracheophyta</taxon>
        <taxon>Spermatophyta</taxon>
        <taxon>Magnoliopsida</taxon>
        <taxon>eudicotyledons</taxon>
        <taxon>Gunneridae</taxon>
        <taxon>Pentapetalae</taxon>
        <taxon>rosids</taxon>
        <taxon>malvids</taxon>
        <taxon>Malvales</taxon>
        <taxon>Malvaceae</taxon>
        <taxon>Malvoideae</taxon>
        <taxon>Hibiscus</taxon>
    </lineage>
</organism>
<name>A0ABR1ZLU0_9ROSI</name>
<proteinExistence type="predicted"/>
<gene>
    <name evidence="1" type="ORF">V6N11_007577</name>
</gene>